<dbReference type="InterPro" id="IPR029058">
    <property type="entry name" value="AB_hydrolase_fold"/>
</dbReference>
<gene>
    <name evidence="1" type="ORF">FE784_39800</name>
</gene>
<dbReference type="OrthoDB" id="3512457at2"/>
<dbReference type="EMBL" id="VDCQ01000123">
    <property type="protein sequence ID" value="TNJ54734.1"/>
    <property type="molecule type" value="Genomic_DNA"/>
</dbReference>
<dbReference type="SUPFAM" id="SSF53474">
    <property type="entry name" value="alpha/beta-Hydrolases"/>
    <property type="match status" value="1"/>
</dbReference>
<evidence type="ECO:0000313" key="1">
    <source>
        <dbReference type="EMBL" id="TNJ54734.1"/>
    </source>
</evidence>
<protein>
    <submittedName>
        <fullName evidence="1">Alpha/beta hydrolase</fullName>
    </submittedName>
</protein>
<keyword evidence="2" id="KW-1185">Reference proteome</keyword>
<reference evidence="1 2" key="1">
    <citation type="submission" date="2019-05" db="EMBL/GenBank/DDBJ databases">
        <title>We sequenced the genome of Paenibacillus hemerocallicola KCTC 33185 for further insight into its adaptation and study the phylogeny of Paenibacillus.</title>
        <authorList>
            <person name="Narsing Rao M.P."/>
        </authorList>
    </citation>
    <scope>NUCLEOTIDE SEQUENCE [LARGE SCALE GENOMIC DNA]</scope>
    <source>
        <strain evidence="1 2">KCTC 33185</strain>
    </source>
</reference>
<dbReference type="GO" id="GO:0016787">
    <property type="term" value="F:hydrolase activity"/>
    <property type="evidence" value="ECO:0007669"/>
    <property type="project" value="UniProtKB-KW"/>
</dbReference>
<proteinExistence type="predicted"/>
<dbReference type="AlphaFoldDB" id="A0A5C4SV20"/>
<dbReference type="Gene3D" id="3.40.50.1820">
    <property type="entry name" value="alpha/beta hydrolase"/>
    <property type="match status" value="1"/>
</dbReference>
<organism evidence="1 2">
    <name type="scientific">Paenibacillus hemerocallicola</name>
    <dbReference type="NCBI Taxonomy" id="1172614"/>
    <lineage>
        <taxon>Bacteria</taxon>
        <taxon>Bacillati</taxon>
        <taxon>Bacillota</taxon>
        <taxon>Bacilli</taxon>
        <taxon>Bacillales</taxon>
        <taxon>Paenibacillaceae</taxon>
        <taxon>Paenibacillus</taxon>
    </lineage>
</organism>
<keyword evidence="1" id="KW-0378">Hydrolase</keyword>
<evidence type="ECO:0000313" key="2">
    <source>
        <dbReference type="Proteomes" id="UP000307943"/>
    </source>
</evidence>
<accession>A0A5C4SV20</accession>
<name>A0A5C4SV20_9BACL</name>
<sequence>MSIGVIEVGLSGDPSHQTVMLPITKKSVYNQEADNLKQWGVDPELGKHFVEGLTDTFQVLFFDYEGHRFQYPNPERLTPDNIVTDFLHIADEMNIKNFSYYGYSWLALVGLQLAIRTNRLESLVMGGFPPYEGPYQEMMIVTNKTHMQALSTQGEGIKRPHGAWNSDDMDWTNIEVTIDPRVTKQFVPMYQSLADFDDRGIQNKLNLPKLAFAGEMDTIVYGENFGNVTVDMVGLLKRNRGELVDLGWDVEILMGNDMDHTKAMQPSSVLPLIKPWFMRSLGIQKKNIFTPSD</sequence>
<dbReference type="RefSeq" id="WP_139607848.1">
    <property type="nucleotide sequence ID" value="NZ_VDCQ01000123.1"/>
</dbReference>
<comment type="caution">
    <text evidence="1">The sequence shown here is derived from an EMBL/GenBank/DDBJ whole genome shotgun (WGS) entry which is preliminary data.</text>
</comment>
<dbReference type="Proteomes" id="UP000307943">
    <property type="component" value="Unassembled WGS sequence"/>
</dbReference>